<name>A0A5C6Q763_9GAMM</name>
<dbReference type="OrthoDB" id="9808609at2"/>
<evidence type="ECO:0000313" key="7">
    <source>
        <dbReference type="EMBL" id="TWX64824.1"/>
    </source>
</evidence>
<protein>
    <recommendedName>
        <fullName evidence="5">Probable ATP-binding protein YheS</fullName>
    </recommendedName>
</protein>
<evidence type="ECO:0000256" key="4">
    <source>
        <dbReference type="ARBA" id="ARBA00061571"/>
    </source>
</evidence>
<comment type="similarity">
    <text evidence="4">Belongs to the ABC transporter superfamily. ABCF family. YheS subfamily.</text>
</comment>
<feature type="domain" description="ABC transporter" evidence="6">
    <location>
        <begin position="2"/>
        <end position="246"/>
    </location>
</feature>
<evidence type="ECO:0000256" key="2">
    <source>
        <dbReference type="ARBA" id="ARBA00022741"/>
    </source>
</evidence>
<reference evidence="7 8" key="1">
    <citation type="submission" date="2019-07" db="EMBL/GenBank/DDBJ databases">
        <title>Genomes of sea-ice associated Colwellia species.</title>
        <authorList>
            <person name="Bowman J.P."/>
        </authorList>
    </citation>
    <scope>NUCLEOTIDE SEQUENCE [LARGE SCALE GENOMIC DNA]</scope>
    <source>
        <strain evidence="7 8">ACAM 459</strain>
    </source>
</reference>
<dbReference type="FunFam" id="3.40.50.300:FF:002053">
    <property type="entry name" value="ABC transporter ATP-binding protein"/>
    <property type="match status" value="1"/>
</dbReference>
<dbReference type="GO" id="GO:0016887">
    <property type="term" value="F:ATP hydrolysis activity"/>
    <property type="evidence" value="ECO:0007669"/>
    <property type="project" value="InterPro"/>
</dbReference>
<keyword evidence="1" id="KW-0677">Repeat</keyword>
<dbReference type="Gene3D" id="3.40.50.300">
    <property type="entry name" value="P-loop containing nucleotide triphosphate hydrolases"/>
    <property type="match status" value="2"/>
</dbReference>
<dbReference type="CDD" id="cd03221">
    <property type="entry name" value="ABCF_EF-3"/>
    <property type="match status" value="2"/>
</dbReference>
<accession>A0A5C6Q763</accession>
<comment type="caution">
    <text evidence="7">The sequence shown here is derived from an EMBL/GenBank/DDBJ whole genome shotgun (WGS) entry which is preliminary data.</text>
</comment>
<dbReference type="GO" id="GO:0005524">
    <property type="term" value="F:ATP binding"/>
    <property type="evidence" value="ECO:0007669"/>
    <property type="project" value="UniProtKB-KW"/>
</dbReference>
<evidence type="ECO:0000256" key="3">
    <source>
        <dbReference type="ARBA" id="ARBA00022840"/>
    </source>
</evidence>
<dbReference type="PROSITE" id="PS00211">
    <property type="entry name" value="ABC_TRANSPORTER_1"/>
    <property type="match status" value="2"/>
</dbReference>
<dbReference type="InterPro" id="IPR003439">
    <property type="entry name" value="ABC_transporter-like_ATP-bd"/>
</dbReference>
<dbReference type="RefSeq" id="WP_146790869.1">
    <property type="nucleotide sequence ID" value="NZ_VOLT01000012.1"/>
</dbReference>
<dbReference type="EMBL" id="VOLT01000012">
    <property type="protein sequence ID" value="TWX64824.1"/>
    <property type="molecule type" value="Genomic_DNA"/>
</dbReference>
<dbReference type="AlphaFoldDB" id="A0A5C6Q763"/>
<keyword evidence="8" id="KW-1185">Reference proteome</keyword>
<dbReference type="Proteomes" id="UP000321822">
    <property type="component" value="Unassembled WGS sequence"/>
</dbReference>
<gene>
    <name evidence="7" type="ORF">ESZ36_19220</name>
</gene>
<dbReference type="InterPro" id="IPR003593">
    <property type="entry name" value="AAA+_ATPase"/>
</dbReference>
<dbReference type="PANTHER" id="PTHR19211:SF14">
    <property type="entry name" value="ATP-BINDING CASSETTE SUB-FAMILY F MEMBER 1"/>
    <property type="match status" value="1"/>
</dbReference>
<dbReference type="InterPro" id="IPR027417">
    <property type="entry name" value="P-loop_NTPase"/>
</dbReference>
<dbReference type="SUPFAM" id="SSF52540">
    <property type="entry name" value="P-loop containing nucleoside triphosphate hydrolases"/>
    <property type="match status" value="2"/>
</dbReference>
<keyword evidence="3 7" id="KW-0067">ATP-binding</keyword>
<feature type="domain" description="ABC transporter" evidence="6">
    <location>
        <begin position="310"/>
        <end position="533"/>
    </location>
</feature>
<dbReference type="InterPro" id="IPR032781">
    <property type="entry name" value="ABC_tran_Xtn"/>
</dbReference>
<dbReference type="SMART" id="SM00382">
    <property type="entry name" value="AAA"/>
    <property type="match status" value="2"/>
</dbReference>
<evidence type="ECO:0000313" key="8">
    <source>
        <dbReference type="Proteomes" id="UP000321822"/>
    </source>
</evidence>
<dbReference type="PANTHER" id="PTHR19211">
    <property type="entry name" value="ATP-BINDING TRANSPORT PROTEIN-RELATED"/>
    <property type="match status" value="1"/>
</dbReference>
<dbReference type="InterPro" id="IPR050611">
    <property type="entry name" value="ABCF"/>
</dbReference>
<organism evidence="7 8">
    <name type="scientific">Colwellia demingiae</name>
    <dbReference type="NCBI Taxonomy" id="89401"/>
    <lineage>
        <taxon>Bacteria</taxon>
        <taxon>Pseudomonadati</taxon>
        <taxon>Pseudomonadota</taxon>
        <taxon>Gammaproteobacteria</taxon>
        <taxon>Alteromonadales</taxon>
        <taxon>Colwelliaceae</taxon>
        <taxon>Colwellia</taxon>
    </lineage>
</organism>
<sequence length="641" mass="71611">MIIATDLSLDRGAKNLIKSSSFTIHPNHKVGLVGSNGCGKSSLFAALLGDLSPDSGDLALPTSWDIATVRQETPSLEQTALDYVMDGDKEFRQLEQQLEQARIDDNGNLEATIINKIDTISGYSLPARAGELLHGLGFLQSQLDNPVKDFSGGWRMRLNLAQALISRADLLLLDEPTNHLDLDAVIWLQRWLKRFTGTLVLISHDRDFLDTVIGQILHIEHQRAKLYSGNYTAFERQRREHLAQQDAQYQKQQKEAAHLTAFVDRFRAKASKAKQAQSRLKRLEKLPDLAPAHVDSQFTFSFAEPESLPYPLLSLDESQCGYPKSDHGEQAIILDHVGLTLIPGSRIGLLGRNGAGKSTLIKSLAGELALLGGKRYCAQDLTVGYFSQHQLEQLHAPSSPVDHILRAKPALGEPQARTFLGKFGFSGDQALSQVSTMSGGEKARLVLALIVLEKPQLLLLDEPTNHLDLEMRQALVMALQDFGGAIILIAHDRFLLESCVDEFYLVANGRVSDFSGDIDDYQQWLNDDKKQAIKSIKTDQQSGDKGLDKKQLRQQQAELRKKSAPIRKEADKLEKKVHQWQEELTKVEALLSDSEIYQSERKAELTDLLKKQGNLKSDIEENEMLWLELAEQIEEMMSVTD</sequence>
<proteinExistence type="inferred from homology"/>
<evidence type="ECO:0000259" key="6">
    <source>
        <dbReference type="PROSITE" id="PS50893"/>
    </source>
</evidence>
<evidence type="ECO:0000256" key="5">
    <source>
        <dbReference type="ARBA" id="ARBA00069073"/>
    </source>
</evidence>
<dbReference type="Pfam" id="PF00005">
    <property type="entry name" value="ABC_tran"/>
    <property type="match status" value="2"/>
</dbReference>
<evidence type="ECO:0000256" key="1">
    <source>
        <dbReference type="ARBA" id="ARBA00022737"/>
    </source>
</evidence>
<dbReference type="FunFam" id="3.40.50.300:FF:000011">
    <property type="entry name" value="Putative ABC transporter ATP-binding component"/>
    <property type="match status" value="1"/>
</dbReference>
<dbReference type="PROSITE" id="PS50893">
    <property type="entry name" value="ABC_TRANSPORTER_2"/>
    <property type="match status" value="2"/>
</dbReference>
<dbReference type="InterPro" id="IPR017871">
    <property type="entry name" value="ABC_transporter-like_CS"/>
</dbReference>
<keyword evidence="2" id="KW-0547">Nucleotide-binding</keyword>
<dbReference type="Pfam" id="PF12848">
    <property type="entry name" value="ABC_tran_Xtn"/>
    <property type="match status" value="1"/>
</dbReference>